<reference evidence="1" key="1">
    <citation type="submission" date="2018-02" db="EMBL/GenBank/DDBJ databases">
        <title>Rhizophora mucronata_Transcriptome.</title>
        <authorList>
            <person name="Meera S.P."/>
            <person name="Sreeshan A."/>
            <person name="Augustine A."/>
        </authorList>
    </citation>
    <scope>NUCLEOTIDE SEQUENCE</scope>
    <source>
        <tissue evidence="1">Leaf</tissue>
    </source>
</reference>
<proteinExistence type="predicted"/>
<organism evidence="1">
    <name type="scientific">Rhizophora mucronata</name>
    <name type="common">Asiatic mangrove</name>
    <dbReference type="NCBI Taxonomy" id="61149"/>
    <lineage>
        <taxon>Eukaryota</taxon>
        <taxon>Viridiplantae</taxon>
        <taxon>Streptophyta</taxon>
        <taxon>Embryophyta</taxon>
        <taxon>Tracheophyta</taxon>
        <taxon>Spermatophyta</taxon>
        <taxon>Magnoliopsida</taxon>
        <taxon>eudicotyledons</taxon>
        <taxon>Gunneridae</taxon>
        <taxon>Pentapetalae</taxon>
        <taxon>rosids</taxon>
        <taxon>fabids</taxon>
        <taxon>Malpighiales</taxon>
        <taxon>Rhizophoraceae</taxon>
        <taxon>Rhizophora</taxon>
    </lineage>
</organism>
<name>A0A2P2PKS0_RHIMU</name>
<dbReference type="EMBL" id="GGEC01074801">
    <property type="protein sequence ID" value="MBX55285.1"/>
    <property type="molecule type" value="Transcribed_RNA"/>
</dbReference>
<dbReference type="AlphaFoldDB" id="A0A2P2PKS0"/>
<sequence length="32" mass="3513">MISCNFLAIRSIGCLLTPSTCHGSVHLPEQRQ</sequence>
<evidence type="ECO:0000313" key="1">
    <source>
        <dbReference type="EMBL" id="MBX55285.1"/>
    </source>
</evidence>
<protein>
    <submittedName>
        <fullName evidence="1">Uncharacterized protein</fullName>
    </submittedName>
</protein>
<accession>A0A2P2PKS0</accession>